<comment type="caution">
    <text evidence="7">The sequence shown here is derived from an EMBL/GenBank/DDBJ whole genome shotgun (WGS) entry which is preliminary data.</text>
</comment>
<dbReference type="GO" id="GO:0016020">
    <property type="term" value="C:membrane"/>
    <property type="evidence" value="ECO:0007669"/>
    <property type="project" value="UniProtKB-SubCell"/>
</dbReference>
<gene>
    <name evidence="7" type="ORF">NEMBOFW57_006738</name>
</gene>
<dbReference type="GO" id="GO:0071944">
    <property type="term" value="C:cell periphery"/>
    <property type="evidence" value="ECO:0007669"/>
    <property type="project" value="UniProtKB-ARBA"/>
</dbReference>
<feature type="transmembrane region" description="Helical" evidence="6">
    <location>
        <begin position="236"/>
        <end position="259"/>
    </location>
</feature>
<feature type="compositionally biased region" description="Polar residues" evidence="5">
    <location>
        <begin position="265"/>
        <end position="277"/>
    </location>
</feature>
<evidence type="ECO:0000256" key="5">
    <source>
        <dbReference type="SAM" id="MobiDB-lite"/>
    </source>
</evidence>
<name>A0AAD4ETI5_9PEZI</name>
<keyword evidence="3 6" id="KW-1133">Transmembrane helix</keyword>
<dbReference type="EMBL" id="JAHCVI010000003">
    <property type="protein sequence ID" value="KAG7287232.1"/>
    <property type="molecule type" value="Genomic_DNA"/>
</dbReference>
<feature type="region of interest" description="Disordered" evidence="5">
    <location>
        <begin position="178"/>
        <end position="229"/>
    </location>
</feature>
<feature type="compositionally biased region" description="Polar residues" evidence="5">
    <location>
        <begin position="194"/>
        <end position="229"/>
    </location>
</feature>
<dbReference type="Proteomes" id="UP001197093">
    <property type="component" value="Unassembled WGS sequence"/>
</dbReference>
<evidence type="ECO:0000313" key="8">
    <source>
        <dbReference type="Proteomes" id="UP001197093"/>
    </source>
</evidence>
<evidence type="ECO:0000256" key="6">
    <source>
        <dbReference type="SAM" id="Phobius"/>
    </source>
</evidence>
<evidence type="ECO:0000256" key="1">
    <source>
        <dbReference type="ARBA" id="ARBA00004167"/>
    </source>
</evidence>
<keyword evidence="4 6" id="KW-0472">Membrane</keyword>
<evidence type="ECO:0000256" key="2">
    <source>
        <dbReference type="ARBA" id="ARBA00022692"/>
    </source>
</evidence>
<reference evidence="7" key="1">
    <citation type="submission" date="2023-02" db="EMBL/GenBank/DDBJ databases">
        <authorList>
            <person name="Palmer J.M."/>
        </authorList>
    </citation>
    <scope>NUCLEOTIDE SEQUENCE</scope>
    <source>
        <strain evidence="7">FW57</strain>
    </source>
</reference>
<comment type="subcellular location">
    <subcellularLocation>
        <location evidence="1">Membrane</location>
        <topology evidence="1">Single-pass membrane protein</topology>
    </subcellularLocation>
</comment>
<evidence type="ECO:0000256" key="4">
    <source>
        <dbReference type="ARBA" id="ARBA00023136"/>
    </source>
</evidence>
<feature type="region of interest" description="Disordered" evidence="5">
    <location>
        <begin position="341"/>
        <end position="364"/>
    </location>
</feature>
<proteinExistence type="predicted"/>
<feature type="region of interest" description="Disordered" evidence="5">
    <location>
        <begin position="263"/>
        <end position="289"/>
    </location>
</feature>
<protein>
    <submittedName>
        <fullName evidence="7">Uncharacterized protein</fullName>
    </submittedName>
</protein>
<keyword evidence="8" id="KW-1185">Reference proteome</keyword>
<dbReference type="PANTHER" id="PTHR15549:SF30">
    <property type="entry name" value="MID2 DOMAIN-CONTAINING PROTEIN"/>
    <property type="match status" value="1"/>
</dbReference>
<organism evidence="7 8">
    <name type="scientific">Staphylotrichum longicolle</name>
    <dbReference type="NCBI Taxonomy" id="669026"/>
    <lineage>
        <taxon>Eukaryota</taxon>
        <taxon>Fungi</taxon>
        <taxon>Dikarya</taxon>
        <taxon>Ascomycota</taxon>
        <taxon>Pezizomycotina</taxon>
        <taxon>Sordariomycetes</taxon>
        <taxon>Sordariomycetidae</taxon>
        <taxon>Sordariales</taxon>
        <taxon>Chaetomiaceae</taxon>
        <taxon>Staphylotrichum</taxon>
    </lineage>
</organism>
<feature type="compositionally biased region" description="Low complexity" evidence="5">
    <location>
        <begin position="178"/>
        <end position="193"/>
    </location>
</feature>
<dbReference type="AlphaFoldDB" id="A0AAD4ETI5"/>
<dbReference type="InterPro" id="IPR051694">
    <property type="entry name" value="Immunoregulatory_rcpt-like"/>
</dbReference>
<keyword evidence="2 6" id="KW-0812">Transmembrane</keyword>
<evidence type="ECO:0000313" key="7">
    <source>
        <dbReference type="EMBL" id="KAG7287232.1"/>
    </source>
</evidence>
<dbReference type="PANTHER" id="PTHR15549">
    <property type="entry name" value="PAIRED IMMUNOGLOBULIN-LIKE TYPE 2 RECEPTOR"/>
    <property type="match status" value="1"/>
</dbReference>
<evidence type="ECO:0000256" key="3">
    <source>
        <dbReference type="ARBA" id="ARBA00022989"/>
    </source>
</evidence>
<accession>A0AAD4ETI5</accession>
<sequence>MALVNNERVILGPLTTVFTPPAPCNIAIGLCATCDVAWWGQTCGPKTVHDDQSCWPATTTGVPDPGLPLYGWGFYSPGLNCPAGYTSACSATAGSTSNWKVQFKMEAEETFIGCCPSGFKCDNLNGQTCIMGVKSTAIPTVSCVGVSSNNFGFTTVPNAKVTTLNLFAPMIQLAFKSSDQTDSSSTETSSTSTGANTNRITSSATSIPTDSLPSPTLGSDNSVSSGSPNTTLSTGAVAGIAVGAAALILLVVAAAVFIWRRRRSQQGQQTNSENESSAPPEYSEMGTPGTERKLFTHYYTGHAAELGQGHERFEVPGQGHERFEVAAQGHSRVEMDVHDLARGQPPHGYPKGVTPVEMPTQHYR</sequence>